<protein>
    <submittedName>
        <fullName evidence="2">TetR/AcrR family transcriptional regulator</fullName>
    </submittedName>
</protein>
<name>A0A4R4TLJ7_9ACTN</name>
<dbReference type="SUPFAM" id="SSF48498">
    <property type="entry name" value="Tetracyclin repressor-like, C-terminal domain"/>
    <property type="match status" value="1"/>
</dbReference>
<dbReference type="InterPro" id="IPR036271">
    <property type="entry name" value="Tet_transcr_reg_TetR-rel_C_sf"/>
</dbReference>
<sequence length="202" mass="21070">MSTPRIDVIADAALGLLAERGSRGLTHRAVDEAAGLPPGSTSNRARTRSALLELAVRRLAVREAAHAGPAGPGPAVAPVAPVAPVALDVLVEPLARAVHASITTGRELTRARFELALEATRRPELRVAYDAAGRGFRAPLVAALSALGAADPDRQARSLAAWCEGVQFRFVAGAESADPPTEAELRADLAELLRGMLGSERR</sequence>
<reference evidence="2 3" key="1">
    <citation type="submission" date="2019-03" db="EMBL/GenBank/DDBJ databases">
        <title>Draft genome sequences of novel Actinobacteria.</title>
        <authorList>
            <person name="Sahin N."/>
            <person name="Ay H."/>
            <person name="Saygin H."/>
        </authorList>
    </citation>
    <scope>NUCLEOTIDE SEQUENCE [LARGE SCALE GENOMIC DNA]</scope>
    <source>
        <strain evidence="2 3">DSM 41900</strain>
    </source>
</reference>
<organism evidence="2 3">
    <name type="scientific">Streptomyces hainanensis</name>
    <dbReference type="NCBI Taxonomy" id="402648"/>
    <lineage>
        <taxon>Bacteria</taxon>
        <taxon>Bacillati</taxon>
        <taxon>Actinomycetota</taxon>
        <taxon>Actinomycetes</taxon>
        <taxon>Kitasatosporales</taxon>
        <taxon>Streptomycetaceae</taxon>
        <taxon>Streptomyces</taxon>
    </lineage>
</organism>
<keyword evidence="3" id="KW-1185">Reference proteome</keyword>
<dbReference type="Pfam" id="PF17940">
    <property type="entry name" value="TetR_C_31"/>
    <property type="match status" value="1"/>
</dbReference>
<gene>
    <name evidence="2" type="ORF">E1283_04090</name>
</gene>
<evidence type="ECO:0000313" key="3">
    <source>
        <dbReference type="Proteomes" id="UP000295345"/>
    </source>
</evidence>
<dbReference type="OrthoDB" id="7506349at2"/>
<comment type="caution">
    <text evidence="2">The sequence shown here is derived from an EMBL/GenBank/DDBJ whole genome shotgun (WGS) entry which is preliminary data.</text>
</comment>
<dbReference type="Proteomes" id="UP000295345">
    <property type="component" value="Unassembled WGS sequence"/>
</dbReference>
<evidence type="ECO:0000259" key="1">
    <source>
        <dbReference type="Pfam" id="PF17940"/>
    </source>
</evidence>
<feature type="domain" description="Tetracyclin repressor-like C-terminal group 31" evidence="1">
    <location>
        <begin position="90"/>
        <end position="197"/>
    </location>
</feature>
<proteinExistence type="predicted"/>
<dbReference type="RefSeq" id="WP_132816473.1">
    <property type="nucleotide sequence ID" value="NZ_SMKI01000026.1"/>
</dbReference>
<dbReference type="EMBL" id="SMKI01000026">
    <property type="protein sequence ID" value="TDC78861.1"/>
    <property type="molecule type" value="Genomic_DNA"/>
</dbReference>
<accession>A0A4R4TLJ7</accession>
<dbReference type="SUPFAM" id="SSF46689">
    <property type="entry name" value="Homeodomain-like"/>
    <property type="match status" value="1"/>
</dbReference>
<evidence type="ECO:0000313" key="2">
    <source>
        <dbReference type="EMBL" id="TDC78861.1"/>
    </source>
</evidence>
<dbReference type="Gene3D" id="1.10.357.10">
    <property type="entry name" value="Tetracycline Repressor, domain 2"/>
    <property type="match status" value="1"/>
</dbReference>
<dbReference type="AlphaFoldDB" id="A0A4R4TLJ7"/>
<dbReference type="InterPro" id="IPR009057">
    <property type="entry name" value="Homeodomain-like_sf"/>
</dbReference>
<dbReference type="InterPro" id="IPR041583">
    <property type="entry name" value="TetR_C_31"/>
</dbReference>